<proteinExistence type="predicted"/>
<dbReference type="OrthoDB" id="3561125at2759"/>
<keyword evidence="5" id="KW-1185">Reference proteome</keyword>
<dbReference type="GO" id="GO:0008270">
    <property type="term" value="F:zinc ion binding"/>
    <property type="evidence" value="ECO:0007669"/>
    <property type="project" value="UniProtKB-KW"/>
</dbReference>
<name>A0A2G8JTJ3_STIJA</name>
<comment type="caution">
    <text evidence="4">The sequence shown here is derived from an EMBL/GenBank/DDBJ whole genome shotgun (WGS) entry which is preliminary data.</text>
</comment>
<evidence type="ECO:0000256" key="1">
    <source>
        <dbReference type="PROSITE-ProRule" id="PRU00042"/>
    </source>
</evidence>
<feature type="domain" description="C2H2-type" evidence="3">
    <location>
        <begin position="37"/>
        <end position="65"/>
    </location>
</feature>
<dbReference type="EMBL" id="MRZV01001284">
    <property type="protein sequence ID" value="PIK39038.1"/>
    <property type="molecule type" value="Genomic_DNA"/>
</dbReference>
<evidence type="ECO:0000313" key="5">
    <source>
        <dbReference type="Proteomes" id="UP000230750"/>
    </source>
</evidence>
<feature type="compositionally biased region" description="Basic and acidic residues" evidence="2">
    <location>
        <begin position="48"/>
        <end position="66"/>
    </location>
</feature>
<evidence type="ECO:0000256" key="2">
    <source>
        <dbReference type="SAM" id="MobiDB-lite"/>
    </source>
</evidence>
<dbReference type="Proteomes" id="UP000230750">
    <property type="component" value="Unassembled WGS sequence"/>
</dbReference>
<gene>
    <name evidence="4" type="ORF">BSL78_24119</name>
</gene>
<feature type="region of interest" description="Disordered" evidence="2">
    <location>
        <begin position="160"/>
        <end position="182"/>
    </location>
</feature>
<feature type="region of interest" description="Disordered" evidence="2">
    <location>
        <begin position="118"/>
        <end position="146"/>
    </location>
</feature>
<organism evidence="4 5">
    <name type="scientific">Stichopus japonicus</name>
    <name type="common">Sea cucumber</name>
    <dbReference type="NCBI Taxonomy" id="307972"/>
    <lineage>
        <taxon>Eukaryota</taxon>
        <taxon>Metazoa</taxon>
        <taxon>Echinodermata</taxon>
        <taxon>Eleutherozoa</taxon>
        <taxon>Echinozoa</taxon>
        <taxon>Holothuroidea</taxon>
        <taxon>Aspidochirotacea</taxon>
        <taxon>Aspidochirotida</taxon>
        <taxon>Stichopodidae</taxon>
        <taxon>Apostichopus</taxon>
    </lineage>
</organism>
<evidence type="ECO:0000313" key="4">
    <source>
        <dbReference type="EMBL" id="PIK39038.1"/>
    </source>
</evidence>
<feature type="region of interest" description="Disordered" evidence="2">
    <location>
        <begin position="48"/>
        <end position="100"/>
    </location>
</feature>
<sequence>MSHLYEPNSCRDCKDVTLISVNERHYAEKHGDGRKLFRCEECDYSSNKKADVVRHKSSRHKSEDTRQVSLGLKEPNEPSTSKPRSPPRVQRPDWPTLQTIVGSPHSATEFQQENHLDEAIEQRDTPPTPVVTPLKRSLSQPNDGDQTRKVLKKAIEDANRPMVGNNDDETTKGEDFNGGTPGWEDLRNCREILKTTNPSAKRTFSYFVNNFFYSIYRREHSIYMVS</sequence>
<keyword evidence="1" id="KW-0479">Metal-binding</keyword>
<dbReference type="AlphaFoldDB" id="A0A2G8JTJ3"/>
<dbReference type="InterPro" id="IPR013087">
    <property type="entry name" value="Znf_C2H2_type"/>
</dbReference>
<protein>
    <recommendedName>
        <fullName evidence="3">C2H2-type domain-containing protein</fullName>
    </recommendedName>
</protein>
<accession>A0A2G8JTJ3</accession>
<dbReference type="PROSITE" id="PS50157">
    <property type="entry name" value="ZINC_FINGER_C2H2_2"/>
    <property type="match status" value="1"/>
</dbReference>
<evidence type="ECO:0000259" key="3">
    <source>
        <dbReference type="PROSITE" id="PS50157"/>
    </source>
</evidence>
<reference evidence="4 5" key="1">
    <citation type="journal article" date="2017" name="PLoS Biol.">
        <title>The sea cucumber genome provides insights into morphological evolution and visceral regeneration.</title>
        <authorList>
            <person name="Zhang X."/>
            <person name="Sun L."/>
            <person name="Yuan J."/>
            <person name="Sun Y."/>
            <person name="Gao Y."/>
            <person name="Zhang L."/>
            <person name="Li S."/>
            <person name="Dai H."/>
            <person name="Hamel J.F."/>
            <person name="Liu C."/>
            <person name="Yu Y."/>
            <person name="Liu S."/>
            <person name="Lin W."/>
            <person name="Guo K."/>
            <person name="Jin S."/>
            <person name="Xu P."/>
            <person name="Storey K.B."/>
            <person name="Huan P."/>
            <person name="Zhang T."/>
            <person name="Zhou Y."/>
            <person name="Zhang J."/>
            <person name="Lin C."/>
            <person name="Li X."/>
            <person name="Xing L."/>
            <person name="Huo D."/>
            <person name="Sun M."/>
            <person name="Wang L."/>
            <person name="Mercier A."/>
            <person name="Li F."/>
            <person name="Yang H."/>
            <person name="Xiang J."/>
        </authorList>
    </citation>
    <scope>NUCLEOTIDE SEQUENCE [LARGE SCALE GENOMIC DNA]</scope>
    <source>
        <strain evidence="4">Shaxun</strain>
        <tissue evidence="4">Muscle</tissue>
    </source>
</reference>
<keyword evidence="1" id="KW-0862">Zinc</keyword>
<keyword evidence="1" id="KW-0863">Zinc-finger</keyword>
<dbReference type="Gene3D" id="3.30.160.60">
    <property type="entry name" value="Classic Zinc Finger"/>
    <property type="match status" value="1"/>
</dbReference>